<comment type="caution">
    <text evidence="1">The sequence shown here is derived from an EMBL/GenBank/DDBJ whole genome shotgun (WGS) entry which is preliminary data.</text>
</comment>
<proteinExistence type="predicted"/>
<evidence type="ECO:0000313" key="1">
    <source>
        <dbReference type="EMBL" id="KAL0012375.1"/>
    </source>
</evidence>
<dbReference type="EMBL" id="JAZDWU010000002">
    <property type="protein sequence ID" value="KAL0012375.1"/>
    <property type="molecule type" value="Genomic_DNA"/>
</dbReference>
<reference evidence="1 2" key="1">
    <citation type="submission" date="2024-01" db="EMBL/GenBank/DDBJ databases">
        <title>A telomere-to-telomere, gap-free genome of sweet tea (Lithocarpus litseifolius).</title>
        <authorList>
            <person name="Zhou J."/>
        </authorList>
    </citation>
    <scope>NUCLEOTIDE SEQUENCE [LARGE SCALE GENOMIC DNA]</scope>
    <source>
        <strain evidence="1">Zhou-2022a</strain>
        <tissue evidence="1">Leaf</tissue>
    </source>
</reference>
<keyword evidence="2" id="KW-1185">Reference proteome</keyword>
<gene>
    <name evidence="1" type="ORF">SO802_007483</name>
</gene>
<accession>A0AAW2DNR8</accession>
<protein>
    <submittedName>
        <fullName evidence="1">Uncharacterized protein</fullName>
    </submittedName>
</protein>
<dbReference type="PANTHER" id="PTHR47038:SF1">
    <property type="entry name" value="BAG-ASSOCIATED GRAM PROTEIN 1"/>
    <property type="match status" value="1"/>
</dbReference>
<name>A0AAW2DNR8_9ROSI</name>
<dbReference type="InterPro" id="IPR044655">
    <property type="entry name" value="BAGP1-like"/>
</dbReference>
<dbReference type="PANTHER" id="PTHR47038">
    <property type="entry name" value="BAG-ASSOCIATED GRAM PROTEIN 1"/>
    <property type="match status" value="1"/>
</dbReference>
<dbReference type="AlphaFoldDB" id="A0AAW2DNR8"/>
<sequence>MWATPMDTVDDEGHKLLETCFGNPIGGKGTFGATNHLNTRIVAQSTLDYWNNKVVVSFEDIDEIRRSRHAFINPAITIILHMGAGGHGVPPLGSPDG</sequence>
<evidence type="ECO:0000313" key="2">
    <source>
        <dbReference type="Proteomes" id="UP001459277"/>
    </source>
</evidence>
<organism evidence="1 2">
    <name type="scientific">Lithocarpus litseifolius</name>
    <dbReference type="NCBI Taxonomy" id="425828"/>
    <lineage>
        <taxon>Eukaryota</taxon>
        <taxon>Viridiplantae</taxon>
        <taxon>Streptophyta</taxon>
        <taxon>Embryophyta</taxon>
        <taxon>Tracheophyta</taxon>
        <taxon>Spermatophyta</taxon>
        <taxon>Magnoliopsida</taxon>
        <taxon>eudicotyledons</taxon>
        <taxon>Gunneridae</taxon>
        <taxon>Pentapetalae</taxon>
        <taxon>rosids</taxon>
        <taxon>fabids</taxon>
        <taxon>Fagales</taxon>
        <taxon>Fagaceae</taxon>
        <taxon>Lithocarpus</taxon>
    </lineage>
</organism>
<dbReference type="Proteomes" id="UP001459277">
    <property type="component" value="Unassembled WGS sequence"/>
</dbReference>